<accession>A0AB34DBF4</accession>
<proteinExistence type="predicted"/>
<dbReference type="EMBL" id="WBPB01000013">
    <property type="protein sequence ID" value="KAB2500793.1"/>
    <property type="molecule type" value="Genomic_DNA"/>
</dbReference>
<dbReference type="AlphaFoldDB" id="A0AB34DBF4"/>
<reference evidence="1 2" key="1">
    <citation type="submission" date="2019-10" db="EMBL/GenBank/DDBJ databases">
        <title>Bacillus from the desert of Cuatro Cinegas, Coahuila.</title>
        <authorList>
            <person name="Olmedo-Alvarez G."/>
            <person name="Saldana S."/>
            <person name="Barcelo D."/>
        </authorList>
    </citation>
    <scope>NUCLEOTIDE SEQUENCE [LARGE SCALE GENOMIC DNA]</scope>
    <source>
        <strain evidence="1 2">CH101a_3T</strain>
    </source>
</reference>
<protein>
    <submittedName>
        <fullName evidence="1">Uncharacterized protein</fullName>
    </submittedName>
</protein>
<evidence type="ECO:0000313" key="2">
    <source>
        <dbReference type="Proteomes" id="UP000477920"/>
    </source>
</evidence>
<comment type="caution">
    <text evidence="1">The sequence shown here is derived from an EMBL/GenBank/DDBJ whole genome shotgun (WGS) entry which is preliminary data.</text>
</comment>
<evidence type="ECO:0000313" key="1">
    <source>
        <dbReference type="EMBL" id="KAB2500793.1"/>
    </source>
</evidence>
<organism evidence="1 2">
    <name type="scientific">Bacillus cereus</name>
    <dbReference type="NCBI Taxonomy" id="1396"/>
    <lineage>
        <taxon>Bacteria</taxon>
        <taxon>Bacillati</taxon>
        <taxon>Bacillota</taxon>
        <taxon>Bacilli</taxon>
        <taxon>Bacillales</taxon>
        <taxon>Bacillaceae</taxon>
        <taxon>Bacillus</taxon>
        <taxon>Bacillus cereus group</taxon>
    </lineage>
</organism>
<gene>
    <name evidence="1" type="ORF">F8158_06815</name>
</gene>
<name>A0AB34DBF4_BACCE</name>
<dbReference type="Proteomes" id="UP000477920">
    <property type="component" value="Unassembled WGS sequence"/>
</dbReference>
<sequence length="280" mass="31388">MKLDLSLRSIKECLKLAAENGENVVTNQHQRVIGKTTALIEFAIEHKYIVVVNSEAIANGLRFKFNYDYIIGIDRIHALKIIDGCKEEIVFDECCSQERIDQLVNLGFKVVTGFVNEKNEKRREYYNVSQCLACGHQDKVYHPSKEKYQEITVCPKCSGAFVDVWHITKYKNQKSNDNGLPKQNESKYIKGNKITLVDGSTDIVIGEVRLFNGEGVGLLTAGKSYFNIDRVLSVKPIDIEVCPNCDEPIESTDLYADGGAVAKVKHCTGCGWSNGEQINK</sequence>
<dbReference type="RefSeq" id="WP_151639618.1">
    <property type="nucleotide sequence ID" value="NZ_WBPB01000013.1"/>
</dbReference>